<feature type="binding site" evidence="10">
    <location>
        <position position="402"/>
    </location>
    <ligand>
        <name>Zn(2+)</name>
        <dbReference type="ChEBI" id="CHEBI:29105"/>
        <label>1</label>
    </ligand>
</feature>
<reference evidence="14 15" key="1">
    <citation type="journal article" date="2020" name="Nature">
        <title>Six reference-quality genomes reveal evolution of bat adaptations.</title>
        <authorList>
            <person name="Jebb D."/>
            <person name="Huang Z."/>
            <person name="Pippel M."/>
            <person name="Hughes G.M."/>
            <person name="Lavrichenko K."/>
            <person name="Devanna P."/>
            <person name="Winkler S."/>
            <person name="Jermiin L.S."/>
            <person name="Skirmuntt E.C."/>
            <person name="Katzourakis A."/>
            <person name="Burkitt-Gray L."/>
            <person name="Ray D.A."/>
            <person name="Sullivan K.A.M."/>
            <person name="Roscito J.G."/>
            <person name="Kirilenko B.M."/>
            <person name="Davalos L.M."/>
            <person name="Corthals A.P."/>
            <person name="Power M.L."/>
            <person name="Jones G."/>
            <person name="Ransome R.D."/>
            <person name="Dechmann D.K.N."/>
            <person name="Locatelli A.G."/>
            <person name="Puechmaille S.J."/>
            <person name="Fedrigo O."/>
            <person name="Jarvis E.D."/>
            <person name="Hiller M."/>
            <person name="Vernes S.C."/>
            <person name="Myers E.W."/>
            <person name="Teeling E.C."/>
        </authorList>
    </citation>
    <scope>NUCLEOTIDE SEQUENCE [LARGE SCALE GENOMIC DNA]</scope>
    <source>
        <strain evidence="14">MRhiFer1</strain>
        <tissue evidence="14">Lung</tissue>
    </source>
</reference>
<feature type="binding site" evidence="9">
    <location>
        <position position="293"/>
    </location>
    <ligand>
        <name>AMP</name>
        <dbReference type="ChEBI" id="CHEBI:456215"/>
    </ligand>
</feature>
<organism evidence="14 15">
    <name type="scientific">Rhinolophus ferrumequinum</name>
    <name type="common">Greater horseshoe bat</name>
    <dbReference type="NCBI Taxonomy" id="59479"/>
    <lineage>
        <taxon>Eukaryota</taxon>
        <taxon>Metazoa</taxon>
        <taxon>Chordata</taxon>
        <taxon>Craniata</taxon>
        <taxon>Vertebrata</taxon>
        <taxon>Euteleostomi</taxon>
        <taxon>Mammalia</taxon>
        <taxon>Eutheria</taxon>
        <taxon>Laurasiatheria</taxon>
        <taxon>Chiroptera</taxon>
        <taxon>Yinpterochiroptera</taxon>
        <taxon>Rhinolophoidea</taxon>
        <taxon>Rhinolophidae</taxon>
        <taxon>Rhinolophinae</taxon>
        <taxon>Rhinolophus</taxon>
    </lineage>
</organism>
<comment type="catalytic activity">
    <reaction evidence="1">
        <text>3',5'-cyclic GMP + H2O = GMP + H(+)</text>
        <dbReference type="Rhea" id="RHEA:16957"/>
        <dbReference type="ChEBI" id="CHEBI:15377"/>
        <dbReference type="ChEBI" id="CHEBI:15378"/>
        <dbReference type="ChEBI" id="CHEBI:57746"/>
        <dbReference type="ChEBI" id="CHEBI:58115"/>
        <dbReference type="EC" id="3.1.4.35"/>
    </reaction>
</comment>
<keyword evidence="4 11" id="KW-0378">Hydrolase</keyword>
<evidence type="ECO:0000313" key="14">
    <source>
        <dbReference type="EMBL" id="KAF6385285.1"/>
    </source>
</evidence>
<comment type="similarity">
    <text evidence="7">Belongs to the cyclic nucleotide phosphodiesterase family. PDE9 subfamily.</text>
</comment>
<evidence type="ECO:0000256" key="2">
    <source>
        <dbReference type="ARBA" id="ARBA00022535"/>
    </source>
</evidence>
<feature type="region of interest" description="Disordered" evidence="12">
    <location>
        <begin position="519"/>
        <end position="546"/>
    </location>
</feature>
<feature type="binding site" evidence="10">
    <location>
        <position position="256"/>
    </location>
    <ligand>
        <name>Zn(2+)</name>
        <dbReference type="ChEBI" id="CHEBI:29105"/>
        <label>1</label>
    </ligand>
</feature>
<dbReference type="InterPro" id="IPR023174">
    <property type="entry name" value="PDEase_CS"/>
</dbReference>
<evidence type="ECO:0000313" key="15">
    <source>
        <dbReference type="Proteomes" id="UP000585614"/>
    </source>
</evidence>
<evidence type="ECO:0000256" key="4">
    <source>
        <dbReference type="ARBA" id="ARBA00022801"/>
    </source>
</evidence>
<sequence>MGSGSSSYRPKAIYLDIDGRIQKVVFSKYCNSSDIMDLFCIATGLPRNTTISLLTSDDAMVSIDPTMPTNSERTPYKVRPVAVKQVSEKEELVQTVLTQVAEQFSRAFKINELKAEVASHLAVLEKRVELEGLKVVEIEKCKSDIKKMREELAARSNRTSCPCKYSFLDNNKKLTPRRDVPTYPKYLLSPETIEALRKPTFDVWLWEPNEMLSCLEHMYHDLGLVRDFGMNPVTLKRWLLCVHDNYRHNPFHNFRHCFCVAQMMYSMVWLCGLQEKFSQMDILILMTAAICHDLDHPGFNNTYQINARTELAIRYNDISPLENHHCAVAFQILAQPECNILSNLQPDGFKQIRQGMITLILATDMARHAEIVDSFKEKMENFDYSNEEHLTLLKMILIKCCDISNEVRPMEVAEPWVDCLLEEYFMQSDREKSEGLPVAPFMDRDKVTKATAQIGFIKFVLIPMFETVTKLFPVVEEIMLQPLWESRDRYEELKQIDDAMKEPDLCLLYALSWLQKKTKGLTRGDSDKSREKSRDGKKSEGNDLPP</sequence>
<dbReference type="InterPro" id="IPR036971">
    <property type="entry name" value="PDEase_catalytic_dom_sf"/>
</dbReference>
<comment type="pathway">
    <text evidence="5">Purine metabolism; 3',5'-cyclic GMP degradation; GMP from 3',5'-cyclic GMP: step 1/1.</text>
</comment>
<evidence type="ECO:0000256" key="1">
    <source>
        <dbReference type="ARBA" id="ARBA00000583"/>
    </source>
</evidence>
<keyword evidence="2" id="KW-0140">cGMP</keyword>
<evidence type="ECO:0000256" key="7">
    <source>
        <dbReference type="ARBA" id="ARBA00061167"/>
    </source>
</evidence>
<feature type="binding site" evidence="10">
    <location>
        <position position="292"/>
    </location>
    <ligand>
        <name>Zn(2+)</name>
        <dbReference type="ChEBI" id="CHEBI:29105"/>
        <label>1</label>
    </ligand>
</feature>
<dbReference type="Proteomes" id="UP000585614">
    <property type="component" value="Unassembled WGS sequence"/>
</dbReference>
<protein>
    <recommendedName>
        <fullName evidence="11">Phosphodiesterase</fullName>
        <ecNumber evidence="11">3.1.4.-</ecNumber>
    </recommendedName>
</protein>
<evidence type="ECO:0000256" key="10">
    <source>
        <dbReference type="PIRSR" id="PIRSR623088-3"/>
    </source>
</evidence>
<feature type="active site" description="Proton donor" evidence="8">
    <location>
        <position position="252"/>
    </location>
</feature>
<dbReference type="InterPro" id="IPR023088">
    <property type="entry name" value="PDEase"/>
</dbReference>
<dbReference type="PROSITE" id="PS00126">
    <property type="entry name" value="PDEASE_I_1"/>
    <property type="match status" value="1"/>
</dbReference>
<dbReference type="PANTHER" id="PTHR11347">
    <property type="entry name" value="CYCLIC NUCLEOTIDE PHOSPHODIESTERASE"/>
    <property type="match status" value="1"/>
</dbReference>
<dbReference type="InterPro" id="IPR003607">
    <property type="entry name" value="HD/PDEase_dom"/>
</dbReference>
<evidence type="ECO:0000256" key="8">
    <source>
        <dbReference type="PIRSR" id="PIRSR623088-1"/>
    </source>
</evidence>
<comment type="function">
    <text evidence="6">Specifically hydrolyzes the second messenger cGMP, which is a key regulator of many important physiological processes. Highly specific: compared to other members of the cyclic nucleotide phosphodiesterase family, has the highest affinity and selectivity for cGMP. Specifically regulates natriuretic-peptide-dependent cGMP signaling in heart, acting as a regulator of cardiac hypertrophy in myocytes and muscle. Does not regulate nitric oxide-dependent cGMP in heart. Additional experiments are required to confirm whether its ability to hydrolyze natriuretic-peptide-dependent cGMP is specific to heart or is a general feature of the protein. In brain, involved in cognitive function, such as learning and long-term memory.</text>
</comment>
<dbReference type="PROSITE" id="PS51845">
    <property type="entry name" value="PDEASE_I_2"/>
    <property type="match status" value="1"/>
</dbReference>
<feature type="compositionally biased region" description="Basic and acidic residues" evidence="12">
    <location>
        <begin position="522"/>
        <end position="546"/>
    </location>
</feature>
<dbReference type="GO" id="GO:0046872">
    <property type="term" value="F:metal ion binding"/>
    <property type="evidence" value="ECO:0007669"/>
    <property type="project" value="UniProtKB-KW"/>
</dbReference>
<dbReference type="EC" id="3.1.4.-" evidence="11"/>
<feature type="domain" description="PDEase" evidence="13">
    <location>
        <begin position="176"/>
        <end position="497"/>
    </location>
</feature>
<dbReference type="CDD" id="cd00077">
    <property type="entry name" value="HDc"/>
    <property type="match status" value="1"/>
</dbReference>
<dbReference type="EMBL" id="JACAGC010000002">
    <property type="protein sequence ID" value="KAF6385285.1"/>
    <property type="molecule type" value="Genomic_DNA"/>
</dbReference>
<proteinExistence type="inferred from homology"/>
<evidence type="ECO:0000259" key="13">
    <source>
        <dbReference type="PROSITE" id="PS51845"/>
    </source>
</evidence>
<dbReference type="GO" id="GO:0047555">
    <property type="term" value="F:3',5'-cyclic-GMP phosphodiesterase activity"/>
    <property type="evidence" value="ECO:0007669"/>
    <property type="project" value="UniProtKB-EC"/>
</dbReference>
<feature type="binding site" evidence="9">
    <location>
        <position position="453"/>
    </location>
    <ligand>
        <name>AMP</name>
        <dbReference type="ChEBI" id="CHEBI:456215"/>
    </ligand>
</feature>
<feature type="binding site" evidence="9">
    <location>
        <begin position="252"/>
        <end position="256"/>
    </location>
    <ligand>
        <name>AMP</name>
        <dbReference type="ChEBI" id="CHEBI:456215"/>
    </ligand>
</feature>
<dbReference type="AlphaFoldDB" id="A0A7J8AGC1"/>
<comment type="caution">
    <text evidence="14">The sequence shown here is derived from an EMBL/GenBank/DDBJ whole genome shotgun (WGS) entry which is preliminary data.</text>
</comment>
<evidence type="ECO:0000256" key="3">
    <source>
        <dbReference type="ARBA" id="ARBA00022723"/>
    </source>
</evidence>
<evidence type="ECO:0000256" key="6">
    <source>
        <dbReference type="ARBA" id="ARBA00058791"/>
    </source>
</evidence>
<dbReference type="SUPFAM" id="SSF109604">
    <property type="entry name" value="HD-domain/PDEase-like"/>
    <property type="match status" value="1"/>
</dbReference>
<dbReference type="Gene3D" id="1.10.1300.10">
    <property type="entry name" value="3'5'-cyclic nucleotide phosphodiesterase, catalytic domain"/>
    <property type="match status" value="1"/>
</dbReference>
<evidence type="ECO:0000256" key="5">
    <source>
        <dbReference type="ARBA" id="ARBA00037913"/>
    </source>
</evidence>
<evidence type="ECO:0000256" key="9">
    <source>
        <dbReference type="PIRSR" id="PIRSR623088-2"/>
    </source>
</evidence>
<feature type="binding site" evidence="9">
    <location>
        <position position="402"/>
    </location>
    <ligand>
        <name>AMP</name>
        <dbReference type="ChEBI" id="CHEBI:456215"/>
    </ligand>
</feature>
<dbReference type="Pfam" id="PF00233">
    <property type="entry name" value="PDEase_I"/>
    <property type="match status" value="1"/>
</dbReference>
<accession>A0A7J8AGC1</accession>
<gene>
    <name evidence="14" type="ORF">mRhiFer1_012750</name>
</gene>
<keyword evidence="3 10" id="KW-0479">Metal-binding</keyword>
<dbReference type="InterPro" id="IPR002073">
    <property type="entry name" value="PDEase_catalytic_dom"/>
</dbReference>
<dbReference type="FunFam" id="1.10.1300.10:FF:000006">
    <property type="entry name" value="Phosphodiesterase 9A"/>
    <property type="match status" value="1"/>
</dbReference>
<dbReference type="GO" id="GO:0007165">
    <property type="term" value="P:signal transduction"/>
    <property type="evidence" value="ECO:0007669"/>
    <property type="project" value="InterPro"/>
</dbReference>
<comment type="cofactor">
    <cofactor evidence="11">
        <name>a divalent metal cation</name>
        <dbReference type="ChEBI" id="CHEBI:60240"/>
    </cofactor>
    <text evidence="11">Binds 2 divalent metal cations per subunit. Site 1 may preferentially bind zinc ions, while site 2 has a preference for magnesium and/or manganese ions.</text>
</comment>
<feature type="binding site" evidence="10">
    <location>
        <position position="293"/>
    </location>
    <ligand>
        <name>Zn(2+)</name>
        <dbReference type="ChEBI" id="CHEBI:29105"/>
        <label>1</label>
    </ligand>
</feature>
<feature type="binding site" evidence="10">
    <location>
        <position position="293"/>
    </location>
    <ligand>
        <name>Zn(2+)</name>
        <dbReference type="ChEBI" id="CHEBI:29105"/>
        <label>2</label>
    </ligand>
</feature>
<dbReference type="PRINTS" id="PR00387">
    <property type="entry name" value="PDIESTERASE1"/>
</dbReference>
<evidence type="ECO:0000256" key="12">
    <source>
        <dbReference type="SAM" id="MobiDB-lite"/>
    </source>
</evidence>
<evidence type="ECO:0000256" key="11">
    <source>
        <dbReference type="RuleBase" id="RU363067"/>
    </source>
</evidence>
<name>A0A7J8AGC1_RHIFE</name>
<dbReference type="SMART" id="SM00471">
    <property type="entry name" value="HDc"/>
    <property type="match status" value="1"/>
</dbReference>